<proteinExistence type="predicted"/>
<dbReference type="EMBL" id="CM056743">
    <property type="protein sequence ID" value="KAJ8672343.1"/>
    <property type="molecule type" value="Genomic_DNA"/>
</dbReference>
<organism evidence="1 2">
    <name type="scientific">Eretmocerus hayati</name>
    <dbReference type="NCBI Taxonomy" id="131215"/>
    <lineage>
        <taxon>Eukaryota</taxon>
        <taxon>Metazoa</taxon>
        <taxon>Ecdysozoa</taxon>
        <taxon>Arthropoda</taxon>
        <taxon>Hexapoda</taxon>
        <taxon>Insecta</taxon>
        <taxon>Pterygota</taxon>
        <taxon>Neoptera</taxon>
        <taxon>Endopterygota</taxon>
        <taxon>Hymenoptera</taxon>
        <taxon>Apocrita</taxon>
        <taxon>Proctotrupomorpha</taxon>
        <taxon>Chalcidoidea</taxon>
        <taxon>Aphelinidae</taxon>
        <taxon>Aphelininae</taxon>
        <taxon>Eretmocerus</taxon>
    </lineage>
</organism>
<evidence type="ECO:0000313" key="2">
    <source>
        <dbReference type="Proteomes" id="UP001239111"/>
    </source>
</evidence>
<name>A0ACC2NN95_9HYME</name>
<comment type="caution">
    <text evidence="1">The sequence shown here is derived from an EMBL/GenBank/DDBJ whole genome shotgun (WGS) entry which is preliminary data.</text>
</comment>
<gene>
    <name evidence="1" type="ORF">QAD02_003602</name>
</gene>
<protein>
    <submittedName>
        <fullName evidence="1">Uncharacterized protein</fullName>
    </submittedName>
</protein>
<accession>A0ACC2NN95</accession>
<sequence length="125" mass="14243">MTLGRNSCITRGLANGPVTKMQTLEPSGIRFPDFKSCGVSLRSQRMKLPNSLGQKKSKGIEQTLIEMKLDLNPPPTEEICSYFNELRSDIVFHYELKAALENCDYEFQSLKHQLQALNFEVNLDF</sequence>
<dbReference type="Proteomes" id="UP001239111">
    <property type="component" value="Chromosome 3"/>
</dbReference>
<evidence type="ECO:0000313" key="1">
    <source>
        <dbReference type="EMBL" id="KAJ8672343.1"/>
    </source>
</evidence>
<reference evidence="1" key="1">
    <citation type="submission" date="2023-04" db="EMBL/GenBank/DDBJ databases">
        <title>A chromosome-level genome assembly of the parasitoid wasp Eretmocerus hayati.</title>
        <authorList>
            <person name="Zhong Y."/>
            <person name="Liu S."/>
            <person name="Liu Y."/>
        </authorList>
    </citation>
    <scope>NUCLEOTIDE SEQUENCE</scope>
    <source>
        <strain evidence="1">ZJU_SS_LIU_2023</strain>
    </source>
</reference>
<keyword evidence="2" id="KW-1185">Reference proteome</keyword>